<comment type="similarity">
    <text evidence="1 5">Belongs to the iron/ascorbate-dependent oxidoreductase family.</text>
</comment>
<evidence type="ECO:0000256" key="2">
    <source>
        <dbReference type="ARBA" id="ARBA00022723"/>
    </source>
</evidence>
<keyword evidence="3 5" id="KW-0560">Oxidoreductase</keyword>
<dbReference type="InterPro" id="IPR027443">
    <property type="entry name" value="IPNS-like_sf"/>
</dbReference>
<proteinExistence type="inferred from homology"/>
<dbReference type="Pfam" id="PF03171">
    <property type="entry name" value="2OG-FeII_Oxy"/>
    <property type="match status" value="1"/>
</dbReference>
<sequence length="398" mass="45517">MTDANAGASTWTLNCINLSSSDIPQSASLLKQACLDSGFFYVINHGIDQDLMEEVIVQSRRFFGLPLREKMKLLRNEKHRGYTPLFDEVLDTANQIKGDYKEGCYVGAEVPEDDPDAKKPHFGPNLWPSEEILPRWGQTMEIFHNQALNVAKVVARIIVLALDLEADFFDKPEILSKPIPILRLLHYEGLISDPSKGIYGAGAHSDFGFITLLATDDVPGLQICKNKDAKPQAWEYVQPLKGMFFTLHNFLTEHNNLTTILKTNILSMAIWYIAFIVNLGDMLERWSNWRFSKASYYRLYLTCCFFASFCQIYTNLYIYIYIGFAIRSTLHLVIGNGQERYSIAFFLEPNHECLVECLPTCMSKENPPKFPPILCQTYLAQRYGDTHADLDVYRKEEV</sequence>
<organism evidence="8 9">
    <name type="scientific">Eucalyptus globulus</name>
    <name type="common">Tasmanian blue gum</name>
    <dbReference type="NCBI Taxonomy" id="34317"/>
    <lineage>
        <taxon>Eukaryota</taxon>
        <taxon>Viridiplantae</taxon>
        <taxon>Streptophyta</taxon>
        <taxon>Embryophyta</taxon>
        <taxon>Tracheophyta</taxon>
        <taxon>Spermatophyta</taxon>
        <taxon>Magnoliopsida</taxon>
        <taxon>eudicotyledons</taxon>
        <taxon>Gunneridae</taxon>
        <taxon>Pentapetalae</taxon>
        <taxon>rosids</taxon>
        <taxon>malvids</taxon>
        <taxon>Myrtales</taxon>
        <taxon>Myrtaceae</taxon>
        <taxon>Myrtoideae</taxon>
        <taxon>Eucalypteae</taxon>
        <taxon>Eucalyptus</taxon>
    </lineage>
</organism>
<protein>
    <recommendedName>
        <fullName evidence="7">Fe2OG dioxygenase domain-containing protein</fullName>
    </recommendedName>
</protein>
<keyword evidence="6" id="KW-0472">Membrane</keyword>
<accession>A0ABD3LA11</accession>
<dbReference type="PROSITE" id="PS51471">
    <property type="entry name" value="FE2OG_OXY"/>
    <property type="match status" value="1"/>
</dbReference>
<evidence type="ECO:0000256" key="3">
    <source>
        <dbReference type="ARBA" id="ARBA00023002"/>
    </source>
</evidence>
<dbReference type="InterPro" id="IPR026992">
    <property type="entry name" value="DIOX_N"/>
</dbReference>
<evidence type="ECO:0000256" key="1">
    <source>
        <dbReference type="ARBA" id="ARBA00008056"/>
    </source>
</evidence>
<evidence type="ECO:0000313" key="8">
    <source>
        <dbReference type="EMBL" id="KAL3747398.1"/>
    </source>
</evidence>
<dbReference type="EMBL" id="JBJKBG010000003">
    <property type="protein sequence ID" value="KAL3747398.1"/>
    <property type="molecule type" value="Genomic_DNA"/>
</dbReference>
<name>A0ABD3LA11_EUCGL</name>
<evidence type="ECO:0000256" key="6">
    <source>
        <dbReference type="SAM" id="Phobius"/>
    </source>
</evidence>
<keyword evidence="9" id="KW-1185">Reference proteome</keyword>
<evidence type="ECO:0000313" key="9">
    <source>
        <dbReference type="Proteomes" id="UP001634007"/>
    </source>
</evidence>
<gene>
    <name evidence="8" type="ORF">ACJRO7_016217</name>
</gene>
<dbReference type="Proteomes" id="UP001634007">
    <property type="component" value="Unassembled WGS sequence"/>
</dbReference>
<keyword evidence="6" id="KW-0812">Transmembrane</keyword>
<dbReference type="InterPro" id="IPR044861">
    <property type="entry name" value="IPNS-like_FE2OG_OXY"/>
</dbReference>
<keyword evidence="2 5" id="KW-0479">Metal-binding</keyword>
<reference evidence="8 9" key="1">
    <citation type="submission" date="2024-11" db="EMBL/GenBank/DDBJ databases">
        <title>Chromosome-level genome assembly of Eucalyptus globulus Labill. provides insights into its genome evolution.</title>
        <authorList>
            <person name="Li X."/>
        </authorList>
    </citation>
    <scope>NUCLEOTIDE SEQUENCE [LARGE SCALE GENOMIC DNA]</scope>
    <source>
        <strain evidence="8">CL2024</strain>
        <tissue evidence="8">Fresh tender leaves</tissue>
    </source>
</reference>
<keyword evidence="4 5" id="KW-0408">Iron</keyword>
<evidence type="ECO:0000256" key="5">
    <source>
        <dbReference type="RuleBase" id="RU003682"/>
    </source>
</evidence>
<dbReference type="PANTHER" id="PTHR10209:SF867">
    <property type="entry name" value="2-OXOGLUTARATE (2OG) AND FE(II)-DEPENDENT OXYGENASE SUPERFAMILY PROTEIN"/>
    <property type="match status" value="1"/>
</dbReference>
<dbReference type="Gene3D" id="2.60.120.330">
    <property type="entry name" value="B-lactam Antibiotic, Isopenicillin N Synthase, Chain"/>
    <property type="match status" value="1"/>
</dbReference>
<feature type="transmembrane region" description="Helical" evidence="6">
    <location>
        <begin position="299"/>
        <end position="322"/>
    </location>
</feature>
<feature type="domain" description="Fe2OG dioxygenase" evidence="7">
    <location>
        <begin position="177"/>
        <end position="349"/>
    </location>
</feature>
<dbReference type="FunFam" id="2.60.120.330:FF:000006">
    <property type="entry name" value="2-oxoglutarate-Fe(II) type oxidoreductase hxnY"/>
    <property type="match status" value="1"/>
</dbReference>
<dbReference type="PANTHER" id="PTHR10209">
    <property type="entry name" value="OXIDOREDUCTASE, 2OG-FE II OXYGENASE FAMILY PROTEIN"/>
    <property type="match status" value="1"/>
</dbReference>
<dbReference type="GO" id="GO:0046872">
    <property type="term" value="F:metal ion binding"/>
    <property type="evidence" value="ECO:0007669"/>
    <property type="project" value="UniProtKB-KW"/>
</dbReference>
<dbReference type="GO" id="GO:0051213">
    <property type="term" value="F:dioxygenase activity"/>
    <property type="evidence" value="ECO:0007669"/>
    <property type="project" value="UniProtKB-ARBA"/>
</dbReference>
<evidence type="ECO:0000259" key="7">
    <source>
        <dbReference type="PROSITE" id="PS51471"/>
    </source>
</evidence>
<feature type="transmembrane region" description="Helical" evidence="6">
    <location>
        <begin position="260"/>
        <end position="279"/>
    </location>
</feature>
<dbReference type="AlphaFoldDB" id="A0ABD3LA11"/>
<dbReference type="InterPro" id="IPR005123">
    <property type="entry name" value="Oxoglu/Fe-dep_dioxygenase_dom"/>
</dbReference>
<dbReference type="PRINTS" id="PR00682">
    <property type="entry name" value="IPNSYNTHASE"/>
</dbReference>
<dbReference type="Pfam" id="PF14226">
    <property type="entry name" value="DIOX_N"/>
    <property type="match status" value="1"/>
</dbReference>
<comment type="caution">
    <text evidence="8">The sequence shown here is derived from an EMBL/GenBank/DDBJ whole genome shotgun (WGS) entry which is preliminary data.</text>
</comment>
<evidence type="ECO:0000256" key="4">
    <source>
        <dbReference type="ARBA" id="ARBA00023004"/>
    </source>
</evidence>
<dbReference type="SUPFAM" id="SSF51197">
    <property type="entry name" value="Clavaminate synthase-like"/>
    <property type="match status" value="1"/>
</dbReference>
<keyword evidence="6" id="KW-1133">Transmembrane helix</keyword>